<feature type="region of interest" description="Disordered" evidence="10">
    <location>
        <begin position="696"/>
        <end position="723"/>
    </location>
</feature>
<dbReference type="PANTHER" id="PTHR31787:SF8">
    <property type="entry name" value="FRIZZLED_SMOOTHENED-LIKE SANS CRD PROTEIN B-RELATED"/>
    <property type="match status" value="1"/>
</dbReference>
<dbReference type="PROSITE" id="PS50038">
    <property type="entry name" value="FZ"/>
    <property type="match status" value="1"/>
</dbReference>
<evidence type="ECO:0000256" key="5">
    <source>
        <dbReference type="ARBA" id="ARBA00022989"/>
    </source>
</evidence>
<keyword evidence="5 11" id="KW-1133">Transmembrane helix</keyword>
<evidence type="ECO:0000256" key="4">
    <source>
        <dbReference type="ARBA" id="ARBA00022729"/>
    </source>
</evidence>
<evidence type="ECO:0000256" key="12">
    <source>
        <dbReference type="SAM" id="SignalP"/>
    </source>
</evidence>
<gene>
    <name evidence="14" type="ORF">CYY_010038</name>
</gene>
<evidence type="ECO:0000313" key="14">
    <source>
        <dbReference type="EMBL" id="KAF2068636.1"/>
    </source>
</evidence>
<dbReference type="Gene3D" id="1.10.2000.10">
    <property type="entry name" value="Frizzled cysteine-rich domain"/>
    <property type="match status" value="1"/>
</dbReference>
<reference evidence="14" key="1">
    <citation type="submission" date="2020-01" db="EMBL/GenBank/DDBJ databases">
        <title>Development of genomics and gene disruption for Polysphondylium violaceum indicates a role for the polyketide synthase stlB in stalk morphogenesis.</title>
        <authorList>
            <person name="Narita B."/>
            <person name="Kawabe Y."/>
            <person name="Kin K."/>
            <person name="Saito T."/>
            <person name="Gibbs R."/>
            <person name="Kuspa A."/>
            <person name="Muzny D."/>
            <person name="Queller D."/>
            <person name="Richards S."/>
            <person name="Strassman J."/>
            <person name="Sucgang R."/>
            <person name="Worley K."/>
            <person name="Schaap P."/>
        </authorList>
    </citation>
    <scope>NUCLEOTIDE SEQUENCE</scope>
    <source>
        <strain evidence="14">QSvi11</strain>
    </source>
</reference>
<feature type="region of interest" description="Disordered" evidence="10">
    <location>
        <begin position="584"/>
        <end position="617"/>
    </location>
</feature>
<comment type="similarity">
    <text evidence="2">Belongs to the G-protein coupled receptor Fz/Smo family.</text>
</comment>
<sequence>MASNIFILFIIVSLSFTGSLVYSQESSLPYCEPYQPNSLCNDYLPYKSIFIQDKNTTQQDLYVEVYKQLSYLDESKCNIEVALKFLCTSYFQECIKVVDDLELPNRPCESKCIDVVKECPMIYQGKINCKEDRVQTFSTATGDIFKYPYHANLWNIVNQTSGLVKANIECDTAALTVITADGGEFKFPTNGGVTGSKNVDSLNQSSDEELIDILTSLSFCPPPLLFRNSTDRAYDAQIGYRFIGDTPCIFDCPSPFYSKAQWNKFDKMVKVVGIISFCTSLIVIVTYGIGLYVQRDQRHTISILCIAFGIFLIMLTDVVYAGTGFEMVCPDRGRYARQHDKGCSSTGLIFQFGCVIAVISWSVFSFDLWLSLKKIKGVKNLKYYYLVGISILSILLTFIPVAGDQYGYGFSGLGCWILDFKWQLIFFWVPLSICLLVGTTFIVLILFEIKTIVSASNQKRKKTILKYHLKPLLAIIFICAEFFYILIYNSYIQSKSKVFERKIEDYVVCLMMGMLDPTLTCTLETVSFPSTFTFLFFLRLLGIEAMVFFVWSTQSRKIWSQTIFFKKIGVLKGFLKKSSKESSVSSYASGSTSPNTFQMTPTATFRSQDDSGLGDSGDKEMFKLDTFRLDDSQERLTSNILLSNTNTATNENNNENITEASNINESSVPNSTSDNNSSIINNSIENSNLNQVITINDDLNNNNNDNDNDNNDNNNGNTDQDSV</sequence>
<feature type="compositionally biased region" description="Low complexity" evidence="10">
    <location>
        <begin position="584"/>
        <end position="593"/>
    </location>
</feature>
<dbReference type="GO" id="GO:0007166">
    <property type="term" value="P:cell surface receptor signaling pathway"/>
    <property type="evidence" value="ECO:0007669"/>
    <property type="project" value="InterPro"/>
</dbReference>
<dbReference type="InterPro" id="IPR050949">
    <property type="entry name" value="GPCR_Fz/Smo-like"/>
</dbReference>
<dbReference type="Gene3D" id="1.20.1070.10">
    <property type="entry name" value="Rhodopsin 7-helix transmembrane proteins"/>
    <property type="match status" value="1"/>
</dbReference>
<evidence type="ECO:0000256" key="10">
    <source>
        <dbReference type="SAM" id="MobiDB-lite"/>
    </source>
</evidence>
<dbReference type="InterPro" id="IPR020067">
    <property type="entry name" value="Frizzled_dom"/>
</dbReference>
<dbReference type="CDD" id="cd07066">
    <property type="entry name" value="CRD_FZ"/>
    <property type="match status" value="1"/>
</dbReference>
<evidence type="ECO:0000256" key="11">
    <source>
        <dbReference type="SAM" id="Phobius"/>
    </source>
</evidence>
<comment type="caution">
    <text evidence="14">The sequence shown here is derived from an EMBL/GenBank/DDBJ whole genome shotgun (WGS) entry which is preliminary data.</text>
</comment>
<dbReference type="AlphaFoldDB" id="A0A8J4PSH9"/>
<protein>
    <recommendedName>
        <fullName evidence="13">FZ domain-containing protein</fullName>
    </recommendedName>
</protein>
<feature type="transmembrane region" description="Helical" evidence="11">
    <location>
        <begin position="348"/>
        <end position="371"/>
    </location>
</feature>
<dbReference type="InterPro" id="IPR000539">
    <property type="entry name" value="Frizzled/Smoothened_7TM"/>
</dbReference>
<dbReference type="OrthoDB" id="10053709at2759"/>
<keyword evidence="8" id="KW-0675">Receptor</keyword>
<feature type="transmembrane region" description="Helical" evidence="11">
    <location>
        <begin position="532"/>
        <end position="551"/>
    </location>
</feature>
<dbReference type="InterPro" id="IPR036790">
    <property type="entry name" value="Frizzled_dom_sf"/>
</dbReference>
<feature type="chain" id="PRO_5035159579" description="FZ domain-containing protein" evidence="12">
    <location>
        <begin position="24"/>
        <end position="723"/>
    </location>
</feature>
<evidence type="ECO:0000256" key="3">
    <source>
        <dbReference type="ARBA" id="ARBA00022692"/>
    </source>
</evidence>
<feature type="signal peptide" evidence="12">
    <location>
        <begin position="1"/>
        <end position="23"/>
    </location>
</feature>
<evidence type="ECO:0000256" key="7">
    <source>
        <dbReference type="ARBA" id="ARBA00023157"/>
    </source>
</evidence>
<dbReference type="Proteomes" id="UP000695562">
    <property type="component" value="Unassembled WGS sequence"/>
</dbReference>
<dbReference type="SUPFAM" id="SSF63501">
    <property type="entry name" value="Frizzled cysteine-rich domain"/>
    <property type="match status" value="1"/>
</dbReference>
<feature type="transmembrane region" description="Helical" evidence="11">
    <location>
        <begin position="467"/>
        <end position="487"/>
    </location>
</feature>
<organism evidence="14 15">
    <name type="scientific">Polysphondylium violaceum</name>
    <dbReference type="NCBI Taxonomy" id="133409"/>
    <lineage>
        <taxon>Eukaryota</taxon>
        <taxon>Amoebozoa</taxon>
        <taxon>Evosea</taxon>
        <taxon>Eumycetozoa</taxon>
        <taxon>Dictyostelia</taxon>
        <taxon>Dictyosteliales</taxon>
        <taxon>Dictyosteliaceae</taxon>
        <taxon>Polysphondylium</taxon>
    </lineage>
</organism>
<keyword evidence="9" id="KW-0325">Glycoprotein</keyword>
<dbReference type="Pfam" id="PF01534">
    <property type="entry name" value="Frizzled"/>
    <property type="match status" value="1"/>
</dbReference>
<proteinExistence type="inferred from homology"/>
<keyword evidence="6 11" id="KW-0472">Membrane</keyword>
<evidence type="ECO:0000256" key="9">
    <source>
        <dbReference type="ARBA" id="ARBA00023180"/>
    </source>
</evidence>
<feature type="domain" description="FZ" evidence="13">
    <location>
        <begin position="26"/>
        <end position="124"/>
    </location>
</feature>
<feature type="transmembrane region" description="Helical" evidence="11">
    <location>
        <begin position="300"/>
        <end position="322"/>
    </location>
</feature>
<dbReference type="EMBL" id="AJWJ01000896">
    <property type="protein sequence ID" value="KAF2068636.1"/>
    <property type="molecule type" value="Genomic_DNA"/>
</dbReference>
<dbReference type="SMART" id="SM01330">
    <property type="entry name" value="Frizzled"/>
    <property type="match status" value="1"/>
</dbReference>
<evidence type="ECO:0000313" key="15">
    <source>
        <dbReference type="Proteomes" id="UP000695562"/>
    </source>
</evidence>
<evidence type="ECO:0000256" key="6">
    <source>
        <dbReference type="ARBA" id="ARBA00023136"/>
    </source>
</evidence>
<evidence type="ECO:0000256" key="1">
    <source>
        <dbReference type="ARBA" id="ARBA00004141"/>
    </source>
</evidence>
<keyword evidence="3 11" id="KW-0812">Transmembrane</keyword>
<comment type="subcellular location">
    <subcellularLocation>
        <location evidence="1">Membrane</location>
        <topology evidence="1">Multi-pass membrane protein</topology>
    </subcellularLocation>
</comment>
<accession>A0A8J4PSH9</accession>
<feature type="transmembrane region" description="Helical" evidence="11">
    <location>
        <begin position="422"/>
        <end position="447"/>
    </location>
</feature>
<dbReference type="GO" id="GO:0016020">
    <property type="term" value="C:membrane"/>
    <property type="evidence" value="ECO:0007669"/>
    <property type="project" value="UniProtKB-SubCell"/>
</dbReference>
<keyword evidence="4 12" id="KW-0732">Signal</keyword>
<keyword evidence="15" id="KW-1185">Reference proteome</keyword>
<name>A0A8J4PSH9_9MYCE</name>
<feature type="transmembrane region" description="Helical" evidence="11">
    <location>
        <begin position="271"/>
        <end position="293"/>
    </location>
</feature>
<evidence type="ECO:0000256" key="8">
    <source>
        <dbReference type="ARBA" id="ARBA00023170"/>
    </source>
</evidence>
<evidence type="ECO:0000256" key="2">
    <source>
        <dbReference type="ARBA" id="ARBA00008077"/>
    </source>
</evidence>
<keyword evidence="7" id="KW-1015">Disulfide bond</keyword>
<evidence type="ECO:0000259" key="13">
    <source>
        <dbReference type="PROSITE" id="PS50038"/>
    </source>
</evidence>
<feature type="transmembrane region" description="Helical" evidence="11">
    <location>
        <begin position="383"/>
        <end position="402"/>
    </location>
</feature>
<dbReference type="PANTHER" id="PTHR31787">
    <property type="entry name" value="G-PROTEIN-COUPLED RECEPTOR GPCR FAMILY PROTEIN"/>
    <property type="match status" value="1"/>
</dbReference>
<feature type="compositionally biased region" description="Polar residues" evidence="10">
    <location>
        <begin position="594"/>
        <end position="606"/>
    </location>
</feature>